<protein>
    <submittedName>
        <fullName evidence="2">Uncharacterized protein</fullName>
    </submittedName>
</protein>
<dbReference type="AlphaFoldDB" id="A0A6I3QQW8"/>
<organism evidence="2 3">
    <name type="scientific">Ruthenibacterium lactatiformans</name>
    <dbReference type="NCBI Taxonomy" id="1550024"/>
    <lineage>
        <taxon>Bacteria</taxon>
        <taxon>Bacillati</taxon>
        <taxon>Bacillota</taxon>
        <taxon>Clostridia</taxon>
        <taxon>Eubacteriales</taxon>
        <taxon>Oscillospiraceae</taxon>
        <taxon>Ruthenibacterium</taxon>
    </lineage>
</organism>
<dbReference type="EMBL" id="WMZU01000035">
    <property type="protein sequence ID" value="MTS28739.1"/>
    <property type="molecule type" value="Genomic_DNA"/>
</dbReference>
<name>A0A6I3QQW8_9FIRM</name>
<gene>
    <name evidence="2" type="ORF">GMD52_12385</name>
    <name evidence="1" type="ORF">GMD59_15825</name>
</gene>
<dbReference type="Proteomes" id="UP000472755">
    <property type="component" value="Unassembled WGS sequence"/>
</dbReference>
<comment type="caution">
    <text evidence="2">The sequence shown here is derived from an EMBL/GenBank/DDBJ whole genome shotgun (WGS) entry which is preliminary data.</text>
</comment>
<reference evidence="3 4" key="1">
    <citation type="journal article" date="2019" name="Nat. Med.">
        <title>A library of human gut bacterial isolates paired with longitudinal multiomics data enables mechanistic microbiome research.</title>
        <authorList>
            <person name="Poyet M."/>
            <person name="Groussin M."/>
            <person name="Gibbons S.M."/>
            <person name="Avila-Pacheco J."/>
            <person name="Jiang X."/>
            <person name="Kearney S.M."/>
            <person name="Perrotta A.R."/>
            <person name="Berdy B."/>
            <person name="Zhao S."/>
            <person name="Lieberman T.D."/>
            <person name="Swanson P.K."/>
            <person name="Smith M."/>
            <person name="Roesemann S."/>
            <person name="Alexander J.E."/>
            <person name="Rich S.A."/>
            <person name="Livny J."/>
            <person name="Vlamakis H."/>
            <person name="Clish C."/>
            <person name="Bullock K."/>
            <person name="Deik A."/>
            <person name="Scott J."/>
            <person name="Pierce K.A."/>
            <person name="Xavier R.J."/>
            <person name="Alm E.J."/>
        </authorList>
    </citation>
    <scope>NUCLEOTIDE SEQUENCE [LARGE SCALE GENOMIC DNA]</scope>
    <source>
        <strain evidence="1 4">BIOML-A4</strain>
        <strain evidence="2 3">BIOML-A7</strain>
    </source>
</reference>
<evidence type="ECO:0000313" key="1">
    <source>
        <dbReference type="EMBL" id="MTS28739.1"/>
    </source>
</evidence>
<dbReference type="EMBL" id="WMZR01000016">
    <property type="protein sequence ID" value="MTS52335.1"/>
    <property type="molecule type" value="Genomic_DNA"/>
</dbReference>
<proteinExistence type="predicted"/>
<sequence length="60" mass="6827">MKPQYFDSQKAAAIISEPNDDRRSLMVDALTGDEAKLLCKLLLEFVPRKGAQKVRIRTIH</sequence>
<dbReference type="RefSeq" id="WP_040909653.1">
    <property type="nucleotide sequence ID" value="NZ_CAOJUJ010000073.1"/>
</dbReference>
<accession>A0A6I3QQW8</accession>
<evidence type="ECO:0000313" key="3">
    <source>
        <dbReference type="Proteomes" id="UP000449193"/>
    </source>
</evidence>
<dbReference type="Proteomes" id="UP000449193">
    <property type="component" value="Unassembled WGS sequence"/>
</dbReference>
<evidence type="ECO:0000313" key="2">
    <source>
        <dbReference type="EMBL" id="MTS52335.1"/>
    </source>
</evidence>
<evidence type="ECO:0000313" key="4">
    <source>
        <dbReference type="Proteomes" id="UP000472755"/>
    </source>
</evidence>